<evidence type="ECO:0000256" key="2">
    <source>
        <dbReference type="ARBA" id="ARBA00022645"/>
    </source>
</evidence>
<feature type="region of interest" description="Disordered" evidence="5">
    <location>
        <begin position="584"/>
        <end position="619"/>
    </location>
</feature>
<keyword evidence="2" id="KW-0645">Protease</keyword>
<dbReference type="SUPFAM" id="SSF54184">
    <property type="entry name" value="Penicillin-binding protein 2x (pbp-2x), c-terminal domain"/>
    <property type="match status" value="1"/>
</dbReference>
<dbReference type="EnsemblBacteria" id="ABF42636">
    <property type="protein sequence ID" value="ABF42636"/>
    <property type="gene ID" value="Acid345_3635"/>
</dbReference>
<keyword evidence="9" id="KW-1185">Reference proteome</keyword>
<dbReference type="InterPro" id="IPR012338">
    <property type="entry name" value="Beta-lactam/transpept-like"/>
</dbReference>
<feature type="domain" description="TRAM" evidence="6">
    <location>
        <begin position="677"/>
        <end position="729"/>
    </location>
</feature>
<dbReference type="Gene3D" id="1.10.150.770">
    <property type="match status" value="1"/>
</dbReference>
<feature type="domain" description="PASTA" evidence="7">
    <location>
        <begin position="670"/>
        <end position="729"/>
    </location>
</feature>
<dbReference type="InterPro" id="IPR005543">
    <property type="entry name" value="PASTA_dom"/>
</dbReference>
<evidence type="ECO:0000256" key="4">
    <source>
        <dbReference type="ARBA" id="ARBA00023136"/>
    </source>
</evidence>
<dbReference type="GO" id="GO:0008658">
    <property type="term" value="F:penicillin binding"/>
    <property type="evidence" value="ECO:0007669"/>
    <property type="project" value="InterPro"/>
</dbReference>
<dbReference type="SUPFAM" id="SSF56601">
    <property type="entry name" value="beta-lactamase/transpeptidase-like"/>
    <property type="match status" value="1"/>
</dbReference>
<sequence length="729" mass="78647">MAKQAGPRDAKKRLYVLGGLLFLWACVVCMRLVQLQVFKYGEYVQKAARQQQRTINVDPPRGVVYDRNGRELAMSVQVDSIFAVPSEIPDQPSTAHLLAKVLDLDSDDVLNHLKASRSFAWIARKVDQDKSDRIRALNLRGVYFQKEAKRYYPKRELAAQVLGYVGLDDNGLAGTELQFDDDLKGIPGRMMITMDARRKWFGRVEKQPEPGANVVLTIDQNIQYIAEKELDQAMQDTHAVAGTVVVQNPRTGEILALANRPTFNPNVTKEITPADLKNHAVSDVYEPGSVFKTVTYSSAIEEHLTNPDEVISCDPGFIVVGGIRIHDSHHVGVVPVSKAYAESSDVGAVKMGLRLGPDKFYKHIKEYGFGQQTGIELPGETRGLIKPPARWSGSSIGSMSIGQEVGVTPLQVISMVSSIANDGIYTPPRIVADVTPPTSGYRQIVFHPKEQRRVISSMTAAQMRSMMQSVVLEGTARRAILNGYTAAGKTGTAQKVDPKTHLYSKTDYVGSFVGFAPVNSPALTIAVILDSARGLHQGGQVSAPVFNRIMQQSLEYLNVPHDTEIKGDPKRQLLLAKVKDSDLEEGGALDREGPGMDFSEADASNASKPDTKTVVAKEAKPSAANMGATIMPTALAAAPVTSGGMLPAPVSNATPQPAQENAPGGPMTVDVEGVVVPSLLGKSVRGVIEAAQQQGFEVSVIGSGVARGQTPAPGTRLAPGERVTVRFSR</sequence>
<dbReference type="KEGG" id="aba:Acid345_3635"/>
<dbReference type="InterPro" id="IPR002792">
    <property type="entry name" value="TRAM_dom"/>
</dbReference>
<dbReference type="Gene3D" id="3.40.710.10">
    <property type="entry name" value="DD-peptidase/beta-lactamase superfamily"/>
    <property type="match status" value="1"/>
</dbReference>
<dbReference type="EMBL" id="CP000360">
    <property type="protein sequence ID" value="ABF42636.1"/>
    <property type="molecule type" value="Genomic_DNA"/>
</dbReference>
<dbReference type="Pfam" id="PF00905">
    <property type="entry name" value="Transpeptidase"/>
    <property type="match status" value="1"/>
</dbReference>
<keyword evidence="2" id="KW-0378">Hydrolase</keyword>
<dbReference type="STRING" id="204669.Acid345_3635"/>
<dbReference type="Pfam" id="PF03717">
    <property type="entry name" value="PBP_dimer"/>
    <property type="match status" value="1"/>
</dbReference>
<evidence type="ECO:0000259" key="6">
    <source>
        <dbReference type="PROSITE" id="PS50926"/>
    </source>
</evidence>
<keyword evidence="3 8" id="KW-0808">Transferase</keyword>
<dbReference type="Pfam" id="PF03793">
    <property type="entry name" value="PASTA"/>
    <property type="match status" value="1"/>
</dbReference>
<dbReference type="InterPro" id="IPR050515">
    <property type="entry name" value="Beta-lactam/transpept"/>
</dbReference>
<dbReference type="eggNOG" id="COG0768">
    <property type="taxonomic scope" value="Bacteria"/>
</dbReference>
<protein>
    <submittedName>
        <fullName evidence="8">Peptidoglycan synthetase FtsI</fullName>
        <ecNumber evidence="8">2.4.1.129</ecNumber>
    </submittedName>
</protein>
<dbReference type="InterPro" id="IPR036138">
    <property type="entry name" value="PBP_dimer_sf"/>
</dbReference>
<evidence type="ECO:0000256" key="3">
    <source>
        <dbReference type="ARBA" id="ARBA00022679"/>
    </source>
</evidence>
<dbReference type="SUPFAM" id="SSF56519">
    <property type="entry name" value="Penicillin binding protein dimerisation domain"/>
    <property type="match status" value="1"/>
</dbReference>
<dbReference type="Gene3D" id="3.90.1310.10">
    <property type="entry name" value="Penicillin-binding protein 2a (Domain 2)"/>
    <property type="match status" value="1"/>
</dbReference>
<gene>
    <name evidence="8" type="ordered locus">Acid345_3635</name>
</gene>
<name>Q1IKG4_KORVE</name>
<proteinExistence type="predicted"/>
<dbReference type="PROSITE" id="PS50926">
    <property type="entry name" value="TRAM"/>
    <property type="match status" value="1"/>
</dbReference>
<keyword evidence="8" id="KW-0328">Glycosyltransferase</keyword>
<dbReference type="GO" id="GO:0071555">
    <property type="term" value="P:cell wall organization"/>
    <property type="evidence" value="ECO:0007669"/>
    <property type="project" value="TreeGrafter"/>
</dbReference>
<dbReference type="PANTHER" id="PTHR30627">
    <property type="entry name" value="PEPTIDOGLYCAN D,D-TRANSPEPTIDASE"/>
    <property type="match status" value="1"/>
</dbReference>
<dbReference type="PROSITE" id="PS51178">
    <property type="entry name" value="PASTA"/>
    <property type="match status" value="1"/>
</dbReference>
<reference evidence="8 9" key="1">
    <citation type="journal article" date="2009" name="Appl. Environ. Microbiol.">
        <title>Three genomes from the phylum Acidobacteria provide insight into the lifestyles of these microorganisms in soils.</title>
        <authorList>
            <person name="Ward N.L."/>
            <person name="Challacombe J.F."/>
            <person name="Janssen P.H."/>
            <person name="Henrissat B."/>
            <person name="Coutinho P.M."/>
            <person name="Wu M."/>
            <person name="Xie G."/>
            <person name="Haft D.H."/>
            <person name="Sait M."/>
            <person name="Badger J."/>
            <person name="Barabote R.D."/>
            <person name="Bradley B."/>
            <person name="Brettin T.S."/>
            <person name="Brinkac L.M."/>
            <person name="Bruce D."/>
            <person name="Creasy T."/>
            <person name="Daugherty S.C."/>
            <person name="Davidsen T.M."/>
            <person name="DeBoy R.T."/>
            <person name="Detter J.C."/>
            <person name="Dodson R.J."/>
            <person name="Durkin A.S."/>
            <person name="Ganapathy A."/>
            <person name="Gwinn-Giglio M."/>
            <person name="Han C.S."/>
            <person name="Khouri H."/>
            <person name="Kiss H."/>
            <person name="Kothari S.P."/>
            <person name="Madupu R."/>
            <person name="Nelson K.E."/>
            <person name="Nelson W.C."/>
            <person name="Paulsen I."/>
            <person name="Penn K."/>
            <person name="Ren Q."/>
            <person name="Rosovitz M.J."/>
            <person name="Selengut J.D."/>
            <person name="Shrivastava S."/>
            <person name="Sullivan S.A."/>
            <person name="Tapia R."/>
            <person name="Thompson L.S."/>
            <person name="Watkins K.L."/>
            <person name="Yang Q."/>
            <person name="Yu C."/>
            <person name="Zafar N."/>
            <person name="Zhou L."/>
            <person name="Kuske C.R."/>
        </authorList>
    </citation>
    <scope>NUCLEOTIDE SEQUENCE [LARGE SCALE GENOMIC DNA]</scope>
    <source>
        <strain evidence="8 9">Ellin345</strain>
    </source>
</reference>
<dbReference type="Gene3D" id="3.30.450.330">
    <property type="match status" value="1"/>
</dbReference>
<feature type="compositionally biased region" description="Basic and acidic residues" evidence="5">
    <location>
        <begin position="609"/>
        <end position="619"/>
    </location>
</feature>
<accession>Q1IKG4</accession>
<dbReference type="InterPro" id="IPR001460">
    <property type="entry name" value="PCN-bd_Tpept"/>
</dbReference>
<dbReference type="Proteomes" id="UP000002432">
    <property type="component" value="Chromosome"/>
</dbReference>
<dbReference type="SMART" id="SM00740">
    <property type="entry name" value="PASTA"/>
    <property type="match status" value="1"/>
</dbReference>
<dbReference type="GO" id="GO:0016757">
    <property type="term" value="F:glycosyltransferase activity"/>
    <property type="evidence" value="ECO:0007669"/>
    <property type="project" value="UniProtKB-KW"/>
</dbReference>
<evidence type="ECO:0000256" key="5">
    <source>
        <dbReference type="SAM" id="MobiDB-lite"/>
    </source>
</evidence>
<dbReference type="GO" id="GO:0004180">
    <property type="term" value="F:carboxypeptidase activity"/>
    <property type="evidence" value="ECO:0007669"/>
    <property type="project" value="UniProtKB-KW"/>
</dbReference>
<keyword evidence="4" id="KW-0472">Membrane</keyword>
<dbReference type="InterPro" id="IPR005311">
    <property type="entry name" value="PBP_dimer"/>
</dbReference>
<evidence type="ECO:0000259" key="7">
    <source>
        <dbReference type="PROSITE" id="PS51178"/>
    </source>
</evidence>
<dbReference type="PANTHER" id="PTHR30627:SF1">
    <property type="entry name" value="PEPTIDOGLYCAN D,D-TRANSPEPTIDASE FTSI"/>
    <property type="match status" value="1"/>
</dbReference>
<evidence type="ECO:0000313" key="9">
    <source>
        <dbReference type="Proteomes" id="UP000002432"/>
    </source>
</evidence>
<dbReference type="EC" id="2.4.1.129" evidence="8"/>
<comment type="subcellular location">
    <subcellularLocation>
        <location evidence="1">Membrane</location>
    </subcellularLocation>
</comment>
<evidence type="ECO:0000313" key="8">
    <source>
        <dbReference type="EMBL" id="ABF42636.1"/>
    </source>
</evidence>
<dbReference type="CDD" id="cd06575">
    <property type="entry name" value="PASTA_Pbp2x-like_2"/>
    <property type="match status" value="1"/>
</dbReference>
<dbReference type="HOGENOM" id="CLU_009289_6_0_0"/>
<evidence type="ECO:0000256" key="1">
    <source>
        <dbReference type="ARBA" id="ARBA00004370"/>
    </source>
</evidence>
<dbReference type="AlphaFoldDB" id="Q1IKG4"/>
<organism evidence="8 9">
    <name type="scientific">Koribacter versatilis (strain Ellin345)</name>
    <dbReference type="NCBI Taxonomy" id="204669"/>
    <lineage>
        <taxon>Bacteria</taxon>
        <taxon>Pseudomonadati</taxon>
        <taxon>Acidobacteriota</taxon>
        <taxon>Terriglobia</taxon>
        <taxon>Terriglobales</taxon>
        <taxon>Candidatus Korobacteraceae</taxon>
        <taxon>Candidatus Korobacter</taxon>
    </lineage>
</organism>
<keyword evidence="2" id="KW-0121">Carboxypeptidase</keyword>
<dbReference type="GO" id="GO:0005886">
    <property type="term" value="C:plasma membrane"/>
    <property type="evidence" value="ECO:0007669"/>
    <property type="project" value="TreeGrafter"/>
</dbReference>